<protein>
    <recommendedName>
        <fullName evidence="2">DUF1410 domain-containing protein</fullName>
    </recommendedName>
</protein>
<feature type="domain" description="DUF1410" evidence="2">
    <location>
        <begin position="649"/>
        <end position="707"/>
    </location>
</feature>
<evidence type="ECO:0000256" key="1">
    <source>
        <dbReference type="SAM" id="Phobius"/>
    </source>
</evidence>
<sequence length="5803" mass="664113">MNNKNKKRNAKIATGLTISSLIWAGVITGIVLRFANQHSNQIFSKYYEYTKDGNLIIKVRLFTRDNDINQKIYAIFKDKLGKETSVLITRNKEVARIDTTSLGLNNSWVLDRIVDENNNTLINNNELVWQQKILVDRPNVFKVNFNKEGDKFFEIKLNHELSNQYLTAHFINQNNAKYIQNIQVDHNGNVIVGTKQLPLGNFYKFVGLTLKEDNKNTKIVNLDEISEPIRGIDKTRSFDDQGNVIINARVSQNLANQNINALFEDEKHQLHTLKAIVGTDGLVRLLTKDLENHHDYKLIQIVDKDNHDVIKPNKLDAAHQNIVHKPNKIKIETDKNGLQKALHIQVDSSLNDRLLTLSFENENHDKTNIIAKVNNGEITVDLNNLKDGHLYKLDNISINNTSPAKRVANLDDLNESAKTINKLNTNALNDPYHYDDKGNLIFNAKVDSKQFANDQVEAVFIDEKNNEHKVLTKVDLNGNIVINTSDLNLNHTYKLKHVISLEEPETNVLNDYELAINQKTKFSKPAAIVGALEDNNYKIQLLNPDLANKSVVLTFEDENHHPYQLTGKLNDQQELILRTNDDHLLPNNHTYTLTKITNVNNQPIVNVNDLDRKDRLLEKVDVNKLQQLNTYTYDDLGNLIIDINDNLNKITTQDAVAHFIDENNKDYFVPTKVDLNKNKISINTKDLDANHHYQLLNIVDKNKHEQILLNSNEINPLNRISIIKPLAIIKQDANKNLNLLTFDKNLFNRSLDATFIDENQKEYHVKAKTIIDSLGQTRFITSDEVLPNHHKYQLIALKYDGQKVINVADLDQKQIIVNKLNIGKIVNNQLVFDVPKNVEEGEDVFVNYQDVDGNLIKIPAIVNNKHQLQIDLSNNPNFTKDKIYHFDSISIEDEYHIPKETIISSDDVDNSVKTLNNEVDLGRKIIVKNPSVIQNKPTTLILTVNDPNKLALNERLKLTLALKNDPKHCVSAYGLIDYKNNSLVFDFNHLQTDTAYYIKNLVFKNNNLNLTDLNAEAHSQTKINIIKDQVIGYTFRIFSTNTLVLEDYHQYDTDPNATKLNLNISTTNKHPKTITYRLLDENNNALEPDLVANLNYDLVKKNYVAHLQNLKGNSKYLLLGFNDENNNKIHYSTPIKTPLIFGTTPHATIVNFDVNNPKQIIKSQDARIAIDFVDQDQKLRIGNPVELTYLNKNNQQVYKTIGYVKGINKTNKSGTLEFELNNLVSNNNYELLELKALGLANDAYQKVVFAPFDQKHNQFSTKLIGTYIESISSNEVIKKDENKLDVNVKIVFSQKDKTLNNVWAQLVYISKDNEVCLSQPLLLNVGNSNYKFTLTNNKPNGFLSNRVYKFVKLIYAQDQNDLQSTDAVIKNSTDLSHGFKTEPTGIISLKNNSLQVIKRTDDSIRLSIPLVDNDHVLVDSDGSSFTIKISDLDDPNNLFDADNQKIVIDQNGNRNLEFDVPNVSLNHKYHINNITLINKPINAAFNQNENHEQVYELNNSQPQLSEFGNELLVNTYNYEPNITDVKTNVLNYKVKLTLKRSLNLMNEYYLKLKYIDNNGDVVWSDPVSINNVNNEYEFNLPDKNALKSNRIYKFDGLYYFKDVNTVKITSANKVNMNNITPLQIQTASKINLNSPKVTINNITPASADLYLPLVSTDDIFAKDQVIDVTIGNKDNTKNDLMFTSNLEYDDITKTWGVKIHANNLSPEVNYQIKSVKFRQKPVLGAFNVNNSDDNHVLIDSQKTPGFSTPKASFDLVSVTASDVVDANVKTNSVHIVINNDGTSLNNCKAKIVYNDGEHDLVSNNFVVLNYGVNEYDFNLDDLKHNRIYSFKKLIYTEPNQNDYKFSFLNNQKITNTFKTASVNEQLTIDTKLVRKPDSNLNKINLKLQINDPNDFLEQDSILEITFHDEKDKTTHNVIGKINVDANNNKTLEFSVENTNTFKIQPNHKYIVDNINYATKNKIQPANAISNNSNKNSIYDASSNPSKILSFTNELFVNNINVNQPNTNLNPTASIDVELKSSQNLLKDQYLRALYIDNNHQKIWSDYASVNNVDLAHINLNFNHLTPNRKYNFAGIYYFNDQNQNNDETQGKKIFVKEHSKTYDFSTLASTTQLLEFKTHNVDEDQFNYDFNINNDDQVLEPGMLVELCFENLVDKNQPVLKTQTTLVKKDEHSFSASGVITNLLADHTYRLTSVSLKQKPQLANVNINNNNNNEILLNNIEDNQKTIHTLSKSIVNEISNLADAYPKNNNGIYDVKFNINIIKNNNKLNNKYVKVVFEDNEHQLISTNDLLVNKLDQTNLISLQNFSFSNLKPNHLYRLLKVVYGDEQNFDAINEQKNILALNPSLVNSSFSTTPAKIKVSKNAIDVWQNQALIKLILDDSDNQLHSGDEININYRIKGTQNIISTPATISDQDKRYTKCMATNLIAGLDYEIVSVTIKNQKTKNVSPIIFELPSGPIGFYTLAPVFKITSLSMDPVYHENKNTADLKINLRIENIGASLFNKDIKFIFKRKNDGKQISFIHKVTSANDANYEWEFKDLLRNREYTLERVVYLKNKDFNQSNVSESDYIDLWIYENLNKTFKLLPTKPLGIIGAPIKEISDNGAKVQLKFAINDFDDVLKENQTFKFNIQPNENNGANLNEISEHEGKVEIIDGQKFFVANLNNIKVNKEYKVYKIYFDENQDVGNGVYKINFKNDYKEPNNVVYDASVNTTQTYVFTNKFAIASFSNNLTDVDVANKQNISINLDSRVETIQGYHFKAKYISNDNRVVWTNTIPAPTNIGNNKNNIALNFELNQNQLISNRLYTFAALYYSKDVNVDENHANMVVIKNNVNPQTISTKPSSTYVDLKAQNADENKITLSLLLHSNDQIFEDKNNHLKIAKISIDELDAHDQIINSTTHDYDLTLEKENNEWLLKTQLINLKPNTKYRVKKVWFTSKPSDTIYNGVNKDNIVYPINNHNTNIDLKTLEKSTLNSVKPTKTNFNKNESIKLMVGFNKTGSSLENKYAKLVYKDNNNQQIESDPVLLNSDTTTKPFNKEFSFNNNQTSLVANRDFEFVKLIISDTADFKNANTLDLTPNFNKDDAKFSIEPTPISVNNVIQSGSNTYDEIHLSFDYDDQDHNLVDNDQITITYRKKGEQAWTSSKAGEVSVKNHKINVTLKDLTPNTTYEIGAISTTHVHSPNVKTSPIQYNETTKKQLEKLDLTTKVAHNFIKDFKLASNSKLVNGVYECAKDENVKFSVGLHKEGHELEGYEIYAKFVDKTNPNKPAIEIKSSNNINSNSNQVYEFELLKSQITPNHQYELSEICAIKNKGANNEIKKDLNENHLSLALGLAPNKMDVQKPTITITKVQDNQSVSAHVKYIINDPDGILNSTDCSKELLNVKYALFNQTQNANLINNITIKYDQQNKQFYCEFDIDNLTLNQDYGIFEISFANKPIHAAFAKINDTQHPLALLSTNNQDINQKIALDCEVNKVTINKQDLDYDQNTKISWPIELSSNLLNNKYIRVKYSVSGHKFKQDDQFSSAFKITNNKASVEIGHDKLIANKAYEIQAIYFSDQNNDFACTNTNQIPINSSITNKKIVINPSATTISSHEVKNITSTSADINCSISTNDGDIFKPNSQIIGHFAKGDDLTKTFVANGVVANVNNQTKLSFTLNNLEPNTKYILVSVEFKQQPNNAYKHINNKYNDQFYSNDQTHSIIFTTSTPIFEINSIKTIKNTYASNKEEIKVNAKFNKIDPYLNAKKLKLVYQSQNNNETFETQPLLVSTNTHDYVFSFDKNASNSIIGNREYHLDKILYLNEHNQWCELNKNNLVDQFNVEPTPISIAKIVEDDSKRTQNDVKFRIYFNDLNQDQIFNDNDNVNVKLVYPNTNNVWVSHDWPIHFDQQENKWYTEVWLSVGSLNNQEFEVGAVSVNKKPAKAKFDIHKTNHGYDNFIYNKDIKNQNYLVGNIFKVNSINVAHPSTPTDSNTTVHVKMQNNMKSAFKGKYLALKYKRNDTNELVWSSTKIKIDENIHDDLDFTFTNLAKNHIYSYVGVYCVDDQNKEVFVANNITNLNPPQIKVLTNAINTISYINANDKISNLSDNTAKLKLTLNDPDHIFKVGDELDLVFNTKINPTTPKQKNIHVSVKEIQNNEVILNDVDLSGLSENTEYELKTVSLNQENWSQKETYISSKPHFEINNVHFATIKHLFINKIEINKKAQENSYTLKLTLDGDYSEFIKQGYLRLLLVNNKNEEFNYTKSHKDTDKNQDNNAVKYFTFDLNNLTWGMQYTIKWVGLAKNNVSDNTDFKKYKLEKGYLTKKTDDLDQFTVRASKPLKIKQVNVSEIKAHHAKLNLKLEDQDSVLKNLNYELELRFGVKNNQSSNSWITKKLKTKIVNNEIVLDEIVFDNLTEDMQYELKDAKLIFNEEELKKFNKVTAVDNLNVDSDQIVFKTMKSAYVETATINFVNNTPNATIDLKLNGDLSVFSKSQYIRFEWKLNNSDPNTKPLYYTIPISSLDLNNLNWKKDFGSDLLWNSSYTLRIGYGDDNKATDDSKWTWLALEKTAKGNIKTPNAQRISINQMQTPTNYSLLTQEVNENGNKVKKALGALDLCFELNDPSNILTNQDQFSIKYAMLNNLKQSVSASAHVEIKENKKIVKFHISGIDLNQDYKVCELMLLTKPARMGENINNNDKNNYSSIYQNSTNDDNQYKFKILLENNDLSTKERPSKTGDVVNNKGKVDITITQAPKLLANKWISAAYVDNNGETKWTKPRLITTNDNNQILYQAEIDNLTTNRYYNLNGLYFGNQQSDFEQGNATYLLSLYPANLLVPTDGVRIQNIKTPATTDAATVWFQLESKDQVFDKQVLHIQITPFNEDINKKDIPAENIPVFERTYTLNGNSNSAIVLLSLNNLEPNIKYKITKMWFEQKPTKAYANLNSKANNNVIYENTNDKTQPNISFKTKTVEPKIISLVKKDQTNDGISFDLKLQHDGTYIGKPFRLIYESSKRKSDVWDEKNNNWESNDKQLIYSEPINFKAGQKDYLVQIIKDHNEYFKGNREYKILGIEWADPSFSQDKHHKKLISKDTDSEAFKNVNSNALSFSTDATTIKWYVATPKIVYNKNHKKMTFQIRYDDPDDSLFMGQRIGIEKILLPNKRKQIPLNPPLVGEVDNKKKIIEFNIDNNDDHFKPGNLYQLISIDLVYEPKTLSHKDLNKLMYENPQTKMYKDKVTFELDNSQYSSIKIEENQNPYEVKSVKNKLDNKNLTLKSTVTFNNKDEHLYNKYMFALFTNTKTNAEVWSKPIQLNTNNYSKLEFDLPNNGALEENSEYQFLGVYYNEKQTHPNKNEIEKQIYMIDNLKIINIDNRITKTIKTGIHIDVNEVQNLAQFKDGISKQFKLVGKNDSTVLNQILNGDFSINIEYKRKDQPDNEASFSTGACKLFKKNNNDPFWYFNADFNNLNFNQDYYIKSISFVNKGINRIIGSINNADNQIIYTTNNYNSSKYHIKTVGAQIEFDQTTVVKNDIVFTKGDSGGYPASVVNFKLKGKEANTFVEGQTYNVVLSTWDDPFNTRDYENKIDNHLNYDIKKDYVIVSIVAHNNCLEFKNIQLIPNQNYNIVKVLHYQASNTISAKDMGYSLKNAFSTKSVDWKVWKFGHGRNNFTWRYQVALSLKGPFTGFGGYRKTIFDLGLAKSLGVYARIYQHNTNNLAFKGYDIDGINEGEDTSLLTDFERASRPTSANVLSSSCTLANYLRRNSDSLKNTIDIGKVWYEPRINPNLPNSSNATYYSGEPKASIFKIDDQHKHYTDSFGTTNNDAMDTNNENQF</sequence>
<feature type="domain" description="DUF1410" evidence="2">
    <location>
        <begin position="348"/>
        <end position="403"/>
    </location>
</feature>
<feature type="domain" description="DUF1410" evidence="2">
    <location>
        <begin position="66"/>
        <end position="123"/>
    </location>
</feature>
<feature type="transmembrane region" description="Helical" evidence="1">
    <location>
        <begin position="12"/>
        <end position="35"/>
    </location>
</feature>
<dbReference type="CDD" id="cd00063">
    <property type="entry name" value="FN3"/>
    <property type="match status" value="1"/>
</dbReference>
<feature type="domain" description="DUF1410" evidence="2">
    <location>
        <begin position="3642"/>
        <end position="3677"/>
    </location>
</feature>
<keyword evidence="1" id="KW-0472">Membrane</keyword>
<feature type="domain" description="DUF1410" evidence="2">
    <location>
        <begin position="158"/>
        <end position="217"/>
    </location>
</feature>
<proteinExistence type="predicted"/>
<dbReference type="GeneID" id="29672130"/>
<feature type="domain" description="DUF1410" evidence="2">
    <location>
        <begin position="543"/>
        <end position="606"/>
    </location>
</feature>
<dbReference type="InterPro" id="IPR009849">
    <property type="entry name" value="DUF1410"/>
</dbReference>
<dbReference type="HOGENOM" id="CLU_223517_0_0_14"/>
<dbReference type="Pfam" id="PF07198">
    <property type="entry name" value="DUF1410"/>
    <property type="match status" value="12"/>
</dbReference>
<feature type="domain" description="DUF1410" evidence="2">
    <location>
        <begin position="841"/>
        <end position="897"/>
    </location>
</feature>
<feature type="domain" description="DUF1410" evidence="2">
    <location>
        <begin position="252"/>
        <end position="310"/>
    </location>
</feature>
<evidence type="ECO:0000259" key="2">
    <source>
        <dbReference type="Pfam" id="PF07198"/>
    </source>
</evidence>
<dbReference type="EMBL" id="CP000942">
    <property type="protein sequence ID" value="ACA32944.1"/>
    <property type="molecule type" value="Genomic_DNA"/>
</dbReference>
<dbReference type="Proteomes" id="UP000002162">
    <property type="component" value="Chromosome"/>
</dbReference>
<organism evidence="3 4">
    <name type="scientific">Ureaplasma parvum serovar 3 (strain ATCC 27815 / 27 / NCTC 11736)</name>
    <dbReference type="NCBI Taxonomy" id="505682"/>
    <lineage>
        <taxon>Bacteria</taxon>
        <taxon>Bacillati</taxon>
        <taxon>Mycoplasmatota</taxon>
        <taxon>Mycoplasmoidales</taxon>
        <taxon>Mycoplasmoidaceae</taxon>
        <taxon>Ureaplasma</taxon>
    </lineage>
</organism>
<evidence type="ECO:0000313" key="3">
    <source>
        <dbReference type="EMBL" id="ACA32944.1"/>
    </source>
</evidence>
<feature type="domain" description="DUF1410" evidence="2">
    <location>
        <begin position="744"/>
        <end position="806"/>
    </location>
</feature>
<gene>
    <name evidence="3" type="ordered locus">UPA3_0513</name>
</gene>
<keyword evidence="1" id="KW-0812">Transmembrane</keyword>
<feature type="domain" description="DUF1410" evidence="2">
    <location>
        <begin position="449"/>
        <end position="502"/>
    </location>
</feature>
<accession>A0A2C9DYG6</accession>
<dbReference type="RefSeq" id="WP_012316995.1">
    <property type="nucleotide sequence ID" value="NC_010503.1"/>
</dbReference>
<feature type="domain" description="DUF1410" evidence="2">
    <location>
        <begin position="2265"/>
        <end position="2329"/>
    </location>
</feature>
<feature type="domain" description="DUF1410" evidence="2">
    <location>
        <begin position="948"/>
        <end position="1010"/>
    </location>
</feature>
<name>A0A2C9DYG6_UREP2</name>
<reference evidence="3 4" key="1">
    <citation type="submission" date="2008-02" db="EMBL/GenBank/DDBJ databases">
        <title>Genome sequence of Ureaplasma parvum serovar 3.</title>
        <authorList>
            <person name="Methe B.A."/>
            <person name="Glass J."/>
            <person name="Waites K."/>
            <person name="Shrivastava S."/>
        </authorList>
    </citation>
    <scope>NUCLEOTIDE SEQUENCE [LARGE SCALE GENOMIC DNA]</scope>
    <source>
        <strain evidence="4">ATCC 27815 / 27 / NCTC 11736</strain>
    </source>
</reference>
<keyword evidence="1" id="KW-1133">Transmembrane helix</keyword>
<dbReference type="InterPro" id="IPR003961">
    <property type="entry name" value="FN3_dom"/>
</dbReference>
<evidence type="ECO:0000313" key="4">
    <source>
        <dbReference type="Proteomes" id="UP000002162"/>
    </source>
</evidence>
<dbReference type="KEGG" id="upa:UPA3_0513"/>